<dbReference type="GO" id="GO:0050660">
    <property type="term" value="F:flavin adenine dinucleotide binding"/>
    <property type="evidence" value="ECO:0007669"/>
    <property type="project" value="InterPro"/>
</dbReference>
<keyword evidence="5" id="KW-0285">Flavoprotein</keyword>
<dbReference type="GO" id="GO:0009083">
    <property type="term" value="P:branched-chain amino acid catabolic process"/>
    <property type="evidence" value="ECO:0007669"/>
    <property type="project" value="UniProtKB-KW"/>
</dbReference>
<comment type="cofactor">
    <cofactor evidence="1">
        <name>FAD</name>
        <dbReference type="ChEBI" id="CHEBI:57692"/>
    </cofactor>
</comment>
<dbReference type="Gene3D" id="2.40.110.10">
    <property type="entry name" value="Butyryl-CoA Dehydrogenase, subunit A, domain 2"/>
    <property type="match status" value="1"/>
</dbReference>
<dbReference type="InterPro" id="IPR037069">
    <property type="entry name" value="AcylCoA_DH/ox_N_sf"/>
</dbReference>
<feature type="domain" description="Acyl-CoA dehydrogenase/oxidase N-terminal" evidence="10">
    <location>
        <begin position="6"/>
        <end position="116"/>
    </location>
</feature>
<evidence type="ECO:0000256" key="1">
    <source>
        <dbReference type="ARBA" id="ARBA00001974"/>
    </source>
</evidence>
<dbReference type="Proteomes" id="UP000072741">
    <property type="component" value="Unassembled WGS sequence"/>
</dbReference>
<dbReference type="InterPro" id="IPR006089">
    <property type="entry name" value="Acyl-CoA_DH_CS"/>
</dbReference>
<proteinExistence type="inferred from homology"/>
<dbReference type="PATRIC" id="fig|433924.3.peg.3481"/>
<comment type="similarity">
    <text evidence="3">Belongs to the acyl-CoA dehydrogenase family.</text>
</comment>
<evidence type="ECO:0000313" key="11">
    <source>
        <dbReference type="EMBL" id="KTT23339.1"/>
    </source>
</evidence>
<evidence type="ECO:0000256" key="7">
    <source>
        <dbReference type="ARBA" id="ARBA00023002"/>
    </source>
</evidence>
<accession>A0A147H053</accession>
<dbReference type="InterPro" id="IPR009075">
    <property type="entry name" value="AcylCo_DH/oxidase_C"/>
</dbReference>
<dbReference type="Gene3D" id="1.10.540.10">
    <property type="entry name" value="Acyl-CoA dehydrogenase/oxidase, N-terminal domain"/>
    <property type="match status" value="1"/>
</dbReference>
<dbReference type="InterPro" id="IPR013786">
    <property type="entry name" value="AcylCoA_DH/ox_N"/>
</dbReference>
<dbReference type="PROSITE" id="PS00072">
    <property type="entry name" value="ACYL_COA_DH_1"/>
    <property type="match status" value="1"/>
</dbReference>
<reference evidence="11 12" key="1">
    <citation type="journal article" date="2016" name="Front. Microbiol.">
        <title>Genomic Resource of Rice Seed Associated Bacteria.</title>
        <authorList>
            <person name="Midha S."/>
            <person name="Bansal K."/>
            <person name="Sharma S."/>
            <person name="Kumar N."/>
            <person name="Patil P.P."/>
            <person name="Chaudhry V."/>
            <person name="Patil P.B."/>
        </authorList>
    </citation>
    <scope>NUCLEOTIDE SEQUENCE [LARGE SCALE GENOMIC DNA]</scope>
    <source>
        <strain evidence="11 12">NS331</strain>
    </source>
</reference>
<sequence length="384" mass="41257">MDFELTEEQRAFADTARAFAASEFAPHAAQWDREAIFPREAIARAGELGFCGLYAPERIGGLGLPRLDAALVFEEMAAVDPSTTAFITIHNMATWMLGTWGTDAVCAQWGEHLTAGRKLASYCLTEPGAGSDAGSLKTRADRDGDHYVIHGGKAFISGAGATDVLVLMARTGGAGPSGISAFAVPADAPGIRYGRKEHKMGWNSQPTRTIDFDGVRVPADHRLGEEGEGFRIAMKGLDGGRINIATCSVGAAQGALDAARRYLHERQQFGKPLASFQALQFKLADMATELVAARQMVRLAASKLDAQHPDASTYCAMAKRFATDAGFAVCNDALQLHGGYGYLGDFPLERLVRDARVHQILEGTNEIMRLIVARKLLDGDADLR</sequence>
<dbReference type="FunFam" id="2.40.110.10:FF:000001">
    <property type="entry name" value="Acyl-CoA dehydrogenase, mitochondrial"/>
    <property type="match status" value="1"/>
</dbReference>
<dbReference type="SUPFAM" id="SSF56645">
    <property type="entry name" value="Acyl-CoA dehydrogenase NM domain-like"/>
    <property type="match status" value="1"/>
</dbReference>
<evidence type="ECO:0000313" key="12">
    <source>
        <dbReference type="Proteomes" id="UP000072741"/>
    </source>
</evidence>
<dbReference type="Pfam" id="PF00441">
    <property type="entry name" value="Acyl-CoA_dh_1"/>
    <property type="match status" value="1"/>
</dbReference>
<keyword evidence="4" id="KW-0101">Branched-chain amino acid catabolism</keyword>
<dbReference type="RefSeq" id="WP_058641386.1">
    <property type="nucleotide sequence ID" value="NZ_LDSL01000050.1"/>
</dbReference>
<dbReference type="GO" id="GO:0003995">
    <property type="term" value="F:acyl-CoA dehydrogenase activity"/>
    <property type="evidence" value="ECO:0007669"/>
    <property type="project" value="InterPro"/>
</dbReference>
<dbReference type="Pfam" id="PF02770">
    <property type="entry name" value="Acyl-CoA_dh_M"/>
    <property type="match status" value="1"/>
</dbReference>
<dbReference type="Pfam" id="PF02771">
    <property type="entry name" value="Acyl-CoA_dh_N"/>
    <property type="match status" value="1"/>
</dbReference>
<dbReference type="FunFam" id="1.20.140.10:FF:000001">
    <property type="entry name" value="Acyl-CoA dehydrogenase"/>
    <property type="match status" value="1"/>
</dbReference>
<dbReference type="PROSITE" id="PS00073">
    <property type="entry name" value="ACYL_COA_DH_2"/>
    <property type="match status" value="1"/>
</dbReference>
<dbReference type="PIRSF" id="PIRSF016578">
    <property type="entry name" value="HsaA"/>
    <property type="match status" value="1"/>
</dbReference>
<dbReference type="PANTHER" id="PTHR43831:SF1">
    <property type="entry name" value="ISOBUTYRYL-COA DEHYDROGENASE, MITOCHONDRIAL"/>
    <property type="match status" value="1"/>
</dbReference>
<dbReference type="InterPro" id="IPR009100">
    <property type="entry name" value="AcylCoA_DH/oxidase_NM_dom_sf"/>
</dbReference>
<gene>
    <name evidence="11" type="ORF">NS331_07525</name>
</gene>
<keyword evidence="6" id="KW-0274">FAD</keyword>
<dbReference type="EMBL" id="LDSL01000050">
    <property type="protein sequence ID" value="KTT23339.1"/>
    <property type="molecule type" value="Genomic_DNA"/>
</dbReference>
<dbReference type="Gene3D" id="1.20.140.10">
    <property type="entry name" value="Butyryl-CoA Dehydrogenase, subunit A, domain 3"/>
    <property type="match status" value="1"/>
</dbReference>
<evidence type="ECO:0000256" key="3">
    <source>
        <dbReference type="ARBA" id="ARBA00009347"/>
    </source>
</evidence>
<evidence type="ECO:0000256" key="4">
    <source>
        <dbReference type="ARBA" id="ARBA00022456"/>
    </source>
</evidence>
<name>A0A147H053_9BURK</name>
<organism evidence="11 12">
    <name type="scientific">Pseudacidovorax intermedius</name>
    <dbReference type="NCBI Taxonomy" id="433924"/>
    <lineage>
        <taxon>Bacteria</taxon>
        <taxon>Pseudomonadati</taxon>
        <taxon>Pseudomonadota</taxon>
        <taxon>Betaproteobacteria</taxon>
        <taxon>Burkholderiales</taxon>
        <taxon>Comamonadaceae</taxon>
        <taxon>Pseudacidovorax</taxon>
    </lineage>
</organism>
<dbReference type="InterPro" id="IPR006091">
    <property type="entry name" value="Acyl-CoA_Oxase/DH_mid-dom"/>
</dbReference>
<feature type="domain" description="Acyl-CoA dehydrogenase/oxidase C-terminal" evidence="8">
    <location>
        <begin position="227"/>
        <end position="377"/>
    </location>
</feature>
<dbReference type="SUPFAM" id="SSF47203">
    <property type="entry name" value="Acyl-CoA dehydrogenase C-terminal domain-like"/>
    <property type="match status" value="1"/>
</dbReference>
<evidence type="ECO:0000256" key="2">
    <source>
        <dbReference type="ARBA" id="ARBA00005109"/>
    </source>
</evidence>
<evidence type="ECO:0000259" key="8">
    <source>
        <dbReference type="Pfam" id="PF00441"/>
    </source>
</evidence>
<dbReference type="InterPro" id="IPR052547">
    <property type="entry name" value="Mito_Isobutyryl-CoADH"/>
</dbReference>
<dbReference type="InterPro" id="IPR046373">
    <property type="entry name" value="Acyl-CoA_Oxase/DH_mid-dom_sf"/>
</dbReference>
<feature type="domain" description="Acyl-CoA oxidase/dehydrogenase middle" evidence="9">
    <location>
        <begin position="122"/>
        <end position="215"/>
    </location>
</feature>
<protein>
    <submittedName>
        <fullName evidence="11">Acyl-CoA dehydrogenase</fullName>
    </submittedName>
</protein>
<dbReference type="OrthoDB" id="9770681at2"/>
<keyword evidence="7" id="KW-0560">Oxidoreductase</keyword>
<evidence type="ECO:0000259" key="9">
    <source>
        <dbReference type="Pfam" id="PF02770"/>
    </source>
</evidence>
<comment type="pathway">
    <text evidence="2">Amino-acid degradation; L-valine degradation.</text>
</comment>
<evidence type="ECO:0000256" key="6">
    <source>
        <dbReference type="ARBA" id="ARBA00022827"/>
    </source>
</evidence>
<evidence type="ECO:0000256" key="5">
    <source>
        <dbReference type="ARBA" id="ARBA00022630"/>
    </source>
</evidence>
<dbReference type="InterPro" id="IPR036250">
    <property type="entry name" value="AcylCo_DH-like_C"/>
</dbReference>
<dbReference type="AlphaFoldDB" id="A0A147H053"/>
<evidence type="ECO:0000259" key="10">
    <source>
        <dbReference type="Pfam" id="PF02771"/>
    </source>
</evidence>
<comment type="caution">
    <text evidence="11">The sequence shown here is derived from an EMBL/GenBank/DDBJ whole genome shotgun (WGS) entry which is preliminary data.</text>
</comment>
<keyword evidence="12" id="KW-1185">Reference proteome</keyword>
<dbReference type="PANTHER" id="PTHR43831">
    <property type="entry name" value="ISOBUTYRYL-COA DEHYDROGENASE"/>
    <property type="match status" value="1"/>
</dbReference>